<dbReference type="eggNOG" id="COG1609">
    <property type="taxonomic scope" value="Bacteria"/>
</dbReference>
<dbReference type="STRING" id="34103.SAMN05421778_106156"/>
<dbReference type="PRINTS" id="PR00036">
    <property type="entry name" value="HTHLACI"/>
</dbReference>
<protein>
    <recommendedName>
        <fullName evidence="5">HTH lacI-type domain-containing protein</fullName>
    </recommendedName>
</protein>
<dbReference type="PANTHER" id="PTHR30146">
    <property type="entry name" value="LACI-RELATED TRANSCRIPTIONAL REPRESSOR"/>
    <property type="match status" value="1"/>
</dbReference>
<dbReference type="PANTHER" id="PTHR30146:SF138">
    <property type="entry name" value="TRANSCRIPTIONAL REGULATORY PROTEIN"/>
    <property type="match status" value="1"/>
</dbReference>
<dbReference type="GO" id="GO:0000976">
    <property type="term" value="F:transcription cis-regulatory region binding"/>
    <property type="evidence" value="ECO:0007669"/>
    <property type="project" value="TreeGrafter"/>
</dbReference>
<reference evidence="6 7" key="1">
    <citation type="journal article" date="2014" name="FEMS Microbiol. Ecol.">
        <title>Sphaerotilus natans encrusted with nanoball-shaped Fe(III) oxide minerals formed by nitrate-reducing mixotrophic Fe(II) oxidation.</title>
        <authorList>
            <person name="Park S."/>
            <person name="Kim D.H."/>
            <person name="Lee J.H."/>
            <person name="Hur H.G."/>
        </authorList>
    </citation>
    <scope>NUCLEOTIDE SEQUENCE [LARGE SCALE GENOMIC DNA]</scope>
    <source>
        <strain evidence="6 7">DSM 6575</strain>
    </source>
</reference>
<dbReference type="Gene3D" id="1.10.260.40">
    <property type="entry name" value="lambda repressor-like DNA-binding domains"/>
    <property type="match status" value="1"/>
</dbReference>
<dbReference type="SUPFAM" id="SSF53822">
    <property type="entry name" value="Periplasmic binding protein-like I"/>
    <property type="match status" value="1"/>
</dbReference>
<dbReference type="Pfam" id="PF13377">
    <property type="entry name" value="Peripla_BP_3"/>
    <property type="match status" value="1"/>
</dbReference>
<evidence type="ECO:0000259" key="5">
    <source>
        <dbReference type="PROSITE" id="PS50932"/>
    </source>
</evidence>
<dbReference type="PROSITE" id="PS00356">
    <property type="entry name" value="HTH_LACI_1"/>
    <property type="match status" value="1"/>
</dbReference>
<evidence type="ECO:0000313" key="7">
    <source>
        <dbReference type="Proteomes" id="UP000026714"/>
    </source>
</evidence>
<keyword evidence="3" id="KW-0804">Transcription</keyword>
<evidence type="ECO:0000256" key="1">
    <source>
        <dbReference type="ARBA" id="ARBA00023015"/>
    </source>
</evidence>
<dbReference type="Gene3D" id="3.40.50.2300">
    <property type="match status" value="2"/>
</dbReference>
<evidence type="ECO:0000256" key="3">
    <source>
        <dbReference type="ARBA" id="ARBA00023163"/>
    </source>
</evidence>
<dbReference type="PATRIC" id="fig|1286631.3.peg.3396"/>
<dbReference type="Pfam" id="PF00356">
    <property type="entry name" value="LacI"/>
    <property type="match status" value="1"/>
</dbReference>
<name>A0A059KHQ6_9BURK</name>
<comment type="caution">
    <text evidence="6">The sequence shown here is derived from an EMBL/GenBank/DDBJ whole genome shotgun (WGS) entry which is preliminary data.</text>
</comment>
<feature type="domain" description="HTH lacI-type" evidence="5">
    <location>
        <begin position="21"/>
        <end position="75"/>
    </location>
</feature>
<keyword evidence="1" id="KW-0805">Transcription regulation</keyword>
<dbReference type="InterPro" id="IPR046335">
    <property type="entry name" value="LacI/GalR-like_sensor"/>
</dbReference>
<feature type="region of interest" description="Disordered" evidence="4">
    <location>
        <begin position="1"/>
        <end position="22"/>
    </location>
</feature>
<evidence type="ECO:0000256" key="4">
    <source>
        <dbReference type="SAM" id="MobiDB-lite"/>
    </source>
</evidence>
<dbReference type="CDD" id="cd06267">
    <property type="entry name" value="PBP1_LacI_sugar_binding-like"/>
    <property type="match status" value="1"/>
</dbReference>
<dbReference type="InterPro" id="IPR000843">
    <property type="entry name" value="HTH_LacI"/>
</dbReference>
<keyword evidence="2" id="KW-0238">DNA-binding</keyword>
<accession>A0A059KHQ6</accession>
<dbReference type="RefSeq" id="WP_051632199.1">
    <property type="nucleotide sequence ID" value="NZ_AZRA01000104.1"/>
</dbReference>
<dbReference type="GO" id="GO:0003700">
    <property type="term" value="F:DNA-binding transcription factor activity"/>
    <property type="evidence" value="ECO:0007669"/>
    <property type="project" value="TreeGrafter"/>
</dbReference>
<dbReference type="InterPro" id="IPR010982">
    <property type="entry name" value="Lambda_DNA-bd_dom_sf"/>
</dbReference>
<keyword evidence="7" id="KW-1185">Reference proteome</keyword>
<organism evidence="6 7">
    <name type="scientific">Sphaerotilus natans subsp. natans DSM 6575</name>
    <dbReference type="NCBI Taxonomy" id="1286631"/>
    <lineage>
        <taxon>Bacteria</taxon>
        <taxon>Pseudomonadati</taxon>
        <taxon>Pseudomonadota</taxon>
        <taxon>Betaproteobacteria</taxon>
        <taxon>Burkholderiales</taxon>
        <taxon>Sphaerotilaceae</taxon>
        <taxon>Sphaerotilus</taxon>
    </lineage>
</organism>
<evidence type="ECO:0000256" key="2">
    <source>
        <dbReference type="ARBA" id="ARBA00023125"/>
    </source>
</evidence>
<proteinExistence type="predicted"/>
<dbReference type="SUPFAM" id="SSF47413">
    <property type="entry name" value="lambda repressor-like DNA-binding domains"/>
    <property type="match status" value="1"/>
</dbReference>
<gene>
    <name evidence="6" type="ORF">X805_34770</name>
</gene>
<sequence>MTVNSRTPIAAPEGAGRRRASTIRDVAQAAGVSTATVSKFLNGGQRFTREVEERVAQAVRDLGYSSNPMARGMITGRTGNVGIVVLDVRNPHFTSLIRGASRPAAEAELNLLFADIAEGLAPELPTLQALSRRVDGLIVSARLSDEARAWLGASDMPVVYYGGPPAQQDCSSVGIDNRAAAAMLGRHLRELGHRRLRYVGFSGARWSQERWLGLQQAFEGSGAELHRHDVNEASADEGERIASEVLLSADAPDAVVAYNDLIALGLLGQAQALGLAVPHDVSIAGFDNIVYGRYTSPALTTVDSGSEQTGERAMRRLIARIGGDPAARSGHELIAARVIVRGSTLGRPAVSRGEGRTR</sequence>
<dbReference type="Proteomes" id="UP000026714">
    <property type="component" value="Unassembled WGS sequence"/>
</dbReference>
<dbReference type="InterPro" id="IPR028082">
    <property type="entry name" value="Peripla_BP_I"/>
</dbReference>
<dbReference type="SMART" id="SM00354">
    <property type="entry name" value="HTH_LACI"/>
    <property type="match status" value="1"/>
</dbReference>
<dbReference type="CDD" id="cd01392">
    <property type="entry name" value="HTH_LacI"/>
    <property type="match status" value="1"/>
</dbReference>
<dbReference type="AlphaFoldDB" id="A0A059KHQ6"/>
<dbReference type="EMBL" id="AZRA01000104">
    <property type="protein sequence ID" value="KDB50971.1"/>
    <property type="molecule type" value="Genomic_DNA"/>
</dbReference>
<evidence type="ECO:0000313" key="6">
    <source>
        <dbReference type="EMBL" id="KDB50971.1"/>
    </source>
</evidence>
<dbReference type="PROSITE" id="PS50932">
    <property type="entry name" value="HTH_LACI_2"/>
    <property type="match status" value="1"/>
</dbReference>